<protein>
    <submittedName>
        <fullName evidence="1">Uncharacterized protein</fullName>
    </submittedName>
</protein>
<comment type="caution">
    <text evidence="1">The sequence shown here is derived from an EMBL/GenBank/DDBJ whole genome shotgun (WGS) entry which is preliminary data.</text>
</comment>
<dbReference type="EMBL" id="NJBN01000005">
    <property type="protein sequence ID" value="TKJ40226.1"/>
    <property type="molecule type" value="Genomic_DNA"/>
</dbReference>
<organism evidence="1 2">
    <name type="scientific">candidate division LCP-89 bacterium B3_LCP</name>
    <dbReference type="NCBI Taxonomy" id="2012998"/>
    <lineage>
        <taxon>Bacteria</taxon>
        <taxon>Pseudomonadati</taxon>
        <taxon>Bacteria division LCP-89</taxon>
    </lineage>
</organism>
<gene>
    <name evidence="1" type="ORF">CEE37_07835</name>
</gene>
<accession>A0A532UZ63</accession>
<dbReference type="AlphaFoldDB" id="A0A532UZ63"/>
<reference evidence="1 2" key="1">
    <citation type="submission" date="2017-06" db="EMBL/GenBank/DDBJ databases">
        <title>Novel microbial phyla capable of carbon fixation and sulfur reduction in deep-sea sediments.</title>
        <authorList>
            <person name="Huang J."/>
            <person name="Baker B."/>
            <person name="Wang Y."/>
        </authorList>
    </citation>
    <scope>NUCLEOTIDE SEQUENCE [LARGE SCALE GENOMIC DNA]</scope>
    <source>
        <strain evidence="1">B3_LCP</strain>
    </source>
</reference>
<evidence type="ECO:0000313" key="1">
    <source>
        <dbReference type="EMBL" id="TKJ40226.1"/>
    </source>
</evidence>
<sequence length="253" mass="29284">MSICILLISGCKGECKLKSDCIPKECTIVNCINKNCQYTNIKNCCGNRLKEEIEDGKPGNKCTCPADYGRCEGKGKIQVGSRTYDAQYLKYICENNKCVLGVDKDDLKELTLLDERDFSYFKLETLTTFNKPFDTRKDSFHFRIRLKDINDELVLPVKINKIILRDGEVLFGEKNVEQVLNGIGDKIIVKVPVTYDLEQLEEQRGLSYKMDYEYTKKVKDQRLENGSYTFKEELVRDDYENKFQTKIFFVKSG</sequence>
<evidence type="ECO:0000313" key="2">
    <source>
        <dbReference type="Proteomes" id="UP000319619"/>
    </source>
</evidence>
<dbReference type="Proteomes" id="UP000319619">
    <property type="component" value="Unassembled WGS sequence"/>
</dbReference>
<name>A0A532UZ63_UNCL8</name>
<proteinExistence type="predicted"/>